<protein>
    <submittedName>
        <fullName evidence="1">Uncharacterized protein</fullName>
    </submittedName>
</protein>
<keyword evidence="2" id="KW-1185">Reference proteome</keyword>
<reference evidence="1 2" key="1">
    <citation type="submission" date="2023-06" db="EMBL/GenBank/DDBJ databases">
        <authorList>
            <person name="Oyuntsetseg B."/>
            <person name="Kim S.B."/>
        </authorList>
    </citation>
    <scope>NUCLEOTIDE SEQUENCE [LARGE SCALE GENOMIC DNA]</scope>
    <source>
        <strain evidence="1 2">2-15</strain>
    </source>
</reference>
<organism evidence="1 2">
    <name type="scientific">Amycolatopsis carbonis</name>
    <dbReference type="NCBI Taxonomy" id="715471"/>
    <lineage>
        <taxon>Bacteria</taxon>
        <taxon>Bacillati</taxon>
        <taxon>Actinomycetota</taxon>
        <taxon>Actinomycetes</taxon>
        <taxon>Pseudonocardiales</taxon>
        <taxon>Pseudonocardiaceae</taxon>
        <taxon>Amycolatopsis</taxon>
    </lineage>
</organism>
<dbReference type="EMBL" id="CP127294">
    <property type="protein sequence ID" value="WIX76835.1"/>
    <property type="molecule type" value="Genomic_DNA"/>
</dbReference>
<dbReference type="AlphaFoldDB" id="A0A9Y2IAI4"/>
<proteinExistence type="predicted"/>
<accession>A0A9Y2IAI4</accession>
<evidence type="ECO:0000313" key="2">
    <source>
        <dbReference type="Proteomes" id="UP001236014"/>
    </source>
</evidence>
<dbReference type="RefSeq" id="WP_285967582.1">
    <property type="nucleotide sequence ID" value="NZ_CP127294.1"/>
</dbReference>
<gene>
    <name evidence="1" type="ORF">QRX50_36220</name>
</gene>
<sequence length="61" mass="6438">MGTIGDNATFSPGQKAPVSGFYECDTGCGHRYSTDVAGHVLPPLPKECSGSGWRLAQQRPT</sequence>
<dbReference type="KEGG" id="acab:QRX50_36220"/>
<dbReference type="Proteomes" id="UP001236014">
    <property type="component" value="Chromosome"/>
</dbReference>
<name>A0A9Y2IAI4_9PSEU</name>
<evidence type="ECO:0000313" key="1">
    <source>
        <dbReference type="EMBL" id="WIX76835.1"/>
    </source>
</evidence>